<name>A0A938BI04_9BACT</name>
<keyword evidence="2" id="KW-0594">Phospholipid biosynthesis</keyword>
<dbReference type="AlphaFoldDB" id="A0A938BI04"/>
<proteinExistence type="predicted"/>
<evidence type="ECO:0000313" key="5">
    <source>
        <dbReference type="EMBL" id="MBM3273902.1"/>
    </source>
</evidence>
<keyword evidence="2" id="KW-0444">Lipid biosynthesis</keyword>
<dbReference type="Pfam" id="PF19279">
    <property type="entry name" value="YegS_C"/>
    <property type="match status" value="1"/>
</dbReference>
<dbReference type="InterPro" id="IPR016064">
    <property type="entry name" value="NAD/diacylglycerol_kinase_sf"/>
</dbReference>
<reference evidence="5 6" key="1">
    <citation type="submission" date="2019-03" db="EMBL/GenBank/DDBJ databases">
        <title>Lake Tanganyika Metagenome-Assembled Genomes (MAGs).</title>
        <authorList>
            <person name="Tran P."/>
        </authorList>
    </citation>
    <scope>NUCLEOTIDE SEQUENCE [LARGE SCALE GENOMIC DNA]</scope>
    <source>
        <strain evidence="5">K_DeepCast_65m_m2_236</strain>
    </source>
</reference>
<dbReference type="GO" id="GO:0005886">
    <property type="term" value="C:plasma membrane"/>
    <property type="evidence" value="ECO:0007669"/>
    <property type="project" value="TreeGrafter"/>
</dbReference>
<keyword evidence="5" id="KW-0418">Kinase</keyword>
<dbReference type="SUPFAM" id="SSF111331">
    <property type="entry name" value="NAD kinase/diacylglycerol kinase-like"/>
    <property type="match status" value="1"/>
</dbReference>
<dbReference type="Gene3D" id="2.60.200.40">
    <property type="match status" value="1"/>
</dbReference>
<evidence type="ECO:0000259" key="4">
    <source>
        <dbReference type="Pfam" id="PF19279"/>
    </source>
</evidence>
<dbReference type="PANTHER" id="PTHR12358:SF106">
    <property type="entry name" value="LIPID KINASE YEGS"/>
    <property type="match status" value="1"/>
</dbReference>
<evidence type="ECO:0000256" key="3">
    <source>
        <dbReference type="ARBA" id="ARBA00023264"/>
    </source>
</evidence>
<feature type="non-terminal residue" evidence="5">
    <location>
        <position position="1"/>
    </location>
</feature>
<feature type="domain" description="YegS/DAGK C-terminal" evidence="4">
    <location>
        <begin position="4"/>
        <end position="158"/>
    </location>
</feature>
<dbReference type="GO" id="GO:0016301">
    <property type="term" value="F:kinase activity"/>
    <property type="evidence" value="ECO:0007669"/>
    <property type="project" value="UniProtKB-KW"/>
</dbReference>
<keyword evidence="2" id="KW-0443">Lipid metabolism</keyword>
<keyword evidence="5" id="KW-0808">Transferase</keyword>
<dbReference type="GO" id="GO:0008654">
    <property type="term" value="P:phospholipid biosynthetic process"/>
    <property type="evidence" value="ECO:0007669"/>
    <property type="project" value="UniProtKB-KW"/>
</dbReference>
<dbReference type="InterPro" id="IPR045540">
    <property type="entry name" value="YegS/DAGK_C"/>
</dbReference>
<dbReference type="InterPro" id="IPR050187">
    <property type="entry name" value="Lipid_Phosphate_FormReg"/>
</dbReference>
<comment type="cofactor">
    <cofactor evidence="1">
        <name>Mg(2+)</name>
        <dbReference type="ChEBI" id="CHEBI:18420"/>
    </cofactor>
</comment>
<dbReference type="Proteomes" id="UP000703893">
    <property type="component" value="Unassembled WGS sequence"/>
</dbReference>
<dbReference type="EMBL" id="VGJX01000074">
    <property type="protein sequence ID" value="MBM3273902.1"/>
    <property type="molecule type" value="Genomic_DNA"/>
</dbReference>
<protein>
    <submittedName>
        <fullName evidence="5">Diacylglycerol kinase family lipid kinase</fullName>
    </submittedName>
</protein>
<sequence length="159" mass="17090">IAEVGLGGEVCSRVNTMSKAAGGFMTFLAATLKTLATYRNQPAEVVIDGKYVRNLRLNNVVIANGRYFGGGMKIMPHADLSDGKFDVLVMGDFTRAELVANVAKVYSGKHLGHPKVEVFQAERVRVTSVHRLALDLDGESPGTTPSEFEIVPGAIRVIS</sequence>
<comment type="caution">
    <text evidence="5">The sequence shown here is derived from an EMBL/GenBank/DDBJ whole genome shotgun (WGS) entry which is preliminary data.</text>
</comment>
<gene>
    <name evidence="5" type="ORF">FJZ00_02025</name>
</gene>
<evidence type="ECO:0000256" key="1">
    <source>
        <dbReference type="ARBA" id="ARBA00001946"/>
    </source>
</evidence>
<keyword evidence="3" id="KW-1208">Phospholipid metabolism</keyword>
<organism evidence="5 6">
    <name type="scientific">Candidatus Tanganyikabacteria bacterium</name>
    <dbReference type="NCBI Taxonomy" id="2961651"/>
    <lineage>
        <taxon>Bacteria</taxon>
        <taxon>Bacillati</taxon>
        <taxon>Candidatus Sericytochromatia</taxon>
        <taxon>Candidatus Tanganyikabacteria</taxon>
    </lineage>
</organism>
<dbReference type="PANTHER" id="PTHR12358">
    <property type="entry name" value="SPHINGOSINE KINASE"/>
    <property type="match status" value="1"/>
</dbReference>
<evidence type="ECO:0000256" key="2">
    <source>
        <dbReference type="ARBA" id="ARBA00023209"/>
    </source>
</evidence>
<evidence type="ECO:0000313" key="6">
    <source>
        <dbReference type="Proteomes" id="UP000703893"/>
    </source>
</evidence>
<accession>A0A938BI04</accession>